<organism evidence="3 4">
    <name type="scientific">Clydaea vesicula</name>
    <dbReference type="NCBI Taxonomy" id="447962"/>
    <lineage>
        <taxon>Eukaryota</taxon>
        <taxon>Fungi</taxon>
        <taxon>Fungi incertae sedis</taxon>
        <taxon>Chytridiomycota</taxon>
        <taxon>Chytridiomycota incertae sedis</taxon>
        <taxon>Chytridiomycetes</taxon>
        <taxon>Lobulomycetales</taxon>
        <taxon>Lobulomycetaceae</taxon>
        <taxon>Clydaea</taxon>
    </lineage>
</organism>
<dbReference type="PANTHER" id="PTHR22055">
    <property type="entry name" value="28 KDA HEAT- AND ACID-STABLE PHOSPHOPROTEIN PDGF-ASSOCIATED PROTEIN"/>
    <property type="match status" value="1"/>
</dbReference>
<sequence length="339" mass="38445">MTELPTKNLITINFGDVVVMALIGKKRYLVRLFKKKDIIIISESPDVVSKLWLSNKTIRDFMKNYILENDIKLFSKYKEMQTNRYIATKIKDKLWADAKKVKGLDPDYFRKDVFGLLIHLMSGRGGKKKVLKFTRGGGKKFTPSRILSEQDAKAKYRDDNQISDSGSSSEEESSSEDETVPKSSTRNNQSPLIPQDNPNRQTKQNFKSVDLGKDSNTDIQNTENRELTRREREEQEKAKAKANWWKAQEEGKTEQARNDMARLAIIRKQREEAAKKKQEEKDAKAAASASKTASLEANKSTLKKTGLGILFLAVGFFGAFSQVFSTQFQAQVITANNAV</sequence>
<dbReference type="InterPro" id="IPR039876">
    <property type="entry name" value="HAP28"/>
</dbReference>
<dbReference type="Pfam" id="PF10252">
    <property type="entry name" value="PP28"/>
    <property type="match status" value="1"/>
</dbReference>
<evidence type="ECO:0000313" key="3">
    <source>
        <dbReference type="EMBL" id="KAJ3225020.1"/>
    </source>
</evidence>
<keyword evidence="4" id="KW-1185">Reference proteome</keyword>
<feature type="compositionally biased region" description="Polar residues" evidence="1">
    <location>
        <begin position="181"/>
        <end position="207"/>
    </location>
</feature>
<feature type="compositionally biased region" description="Basic and acidic residues" evidence="1">
    <location>
        <begin position="223"/>
        <end position="239"/>
    </location>
</feature>
<feature type="compositionally biased region" description="Basic and acidic residues" evidence="1">
    <location>
        <begin position="271"/>
        <end position="284"/>
    </location>
</feature>
<feature type="region of interest" description="Disordered" evidence="1">
    <location>
        <begin position="142"/>
        <end position="255"/>
    </location>
</feature>
<feature type="domain" description="Casein kinase substrate phosphoprotein PP28" evidence="2">
    <location>
        <begin position="197"/>
        <end position="282"/>
    </location>
</feature>
<feature type="compositionally biased region" description="Acidic residues" evidence="1">
    <location>
        <begin position="169"/>
        <end position="178"/>
    </location>
</feature>
<accession>A0AAD5U5G2</accession>
<protein>
    <recommendedName>
        <fullName evidence="2">Casein kinase substrate phosphoprotein PP28 domain-containing protein</fullName>
    </recommendedName>
</protein>
<evidence type="ECO:0000313" key="4">
    <source>
        <dbReference type="Proteomes" id="UP001211065"/>
    </source>
</evidence>
<dbReference type="InterPro" id="IPR019380">
    <property type="entry name" value="Casein_kinase_sb_PP28"/>
</dbReference>
<dbReference type="AlphaFoldDB" id="A0AAD5U5G2"/>
<comment type="caution">
    <text evidence="3">The sequence shown here is derived from an EMBL/GenBank/DDBJ whole genome shotgun (WGS) entry which is preliminary data.</text>
</comment>
<evidence type="ECO:0000259" key="2">
    <source>
        <dbReference type="Pfam" id="PF10252"/>
    </source>
</evidence>
<feature type="compositionally biased region" description="Basic and acidic residues" evidence="1">
    <location>
        <begin position="148"/>
        <end position="160"/>
    </location>
</feature>
<feature type="region of interest" description="Disordered" evidence="1">
    <location>
        <begin position="271"/>
        <end position="293"/>
    </location>
</feature>
<dbReference type="Proteomes" id="UP001211065">
    <property type="component" value="Unassembled WGS sequence"/>
</dbReference>
<evidence type="ECO:0000256" key="1">
    <source>
        <dbReference type="SAM" id="MobiDB-lite"/>
    </source>
</evidence>
<gene>
    <name evidence="3" type="ORF">HK099_007493</name>
</gene>
<reference evidence="3" key="1">
    <citation type="submission" date="2020-05" db="EMBL/GenBank/DDBJ databases">
        <title>Phylogenomic resolution of chytrid fungi.</title>
        <authorList>
            <person name="Stajich J.E."/>
            <person name="Amses K."/>
            <person name="Simmons R."/>
            <person name="Seto K."/>
            <person name="Myers J."/>
            <person name="Bonds A."/>
            <person name="Quandt C.A."/>
            <person name="Barry K."/>
            <person name="Liu P."/>
            <person name="Grigoriev I."/>
            <person name="Longcore J.E."/>
            <person name="James T.Y."/>
        </authorList>
    </citation>
    <scope>NUCLEOTIDE SEQUENCE</scope>
    <source>
        <strain evidence="3">JEL0476</strain>
    </source>
</reference>
<dbReference type="EMBL" id="JADGJW010000073">
    <property type="protein sequence ID" value="KAJ3225020.1"/>
    <property type="molecule type" value="Genomic_DNA"/>
</dbReference>
<name>A0AAD5U5G2_9FUNG</name>
<proteinExistence type="predicted"/>